<keyword evidence="9" id="KW-0902">Two-component regulatory system</keyword>
<sequence length="549" mass="60333">MTDQADRRATKDTRLPRYVIRRGAIAALIGLVCALLLELALADVARRNAENRARDDLNLLRASLQQVLSRDVQLIRGMVGYVRARPDLTPEEFALIAQDILEGAPEHVRNLALAKDLVVSHMYPIAGNEQAIGLDYRKTENQWPAVKQVIEEERIIVAGPVELVQGGLGLIARFPIRLRADKTGERRLWGIASTVIDFTLLLRHSGYERFAETYHLALSGRNGDPENREIIWGDPEIDRLDPISLDVAIPTGSWRIMAAPREGWPNFTSYLSVTLPGLVLLLAGFAVWTVSRYRRAEERSLANEEVLAALQRAEEASAAKSTFLAVMSHELRTPLNAIIGFSELLENSPRNSRVWERAGEYVGDIRQSGRFLLSIIDDILDLSRIESGRRAASIEHVDIVPLLLESATRLRVEFENNGVALSVSAEAEEIVALADRRAVMQIIANLLNNALKYAGTAANVNVSASLIDKDRIEIAVQDDGPGIPEEKLGEIMKPFVQLSSSYARAAGGVGLGLTICQSLARTMDGTLSVESRVGQGTTVRLTLPRSPAA</sequence>
<dbReference type="SUPFAM" id="SSF47384">
    <property type="entry name" value="Homodimeric domain of signal transducing histidine kinase"/>
    <property type="match status" value="1"/>
</dbReference>
<dbReference type="PRINTS" id="PR00344">
    <property type="entry name" value="BCTRLSENSOR"/>
</dbReference>
<keyword evidence="14" id="KW-1185">Reference proteome</keyword>
<keyword evidence="5" id="KW-0808">Transferase</keyword>
<keyword evidence="6" id="KW-0812">Transmembrane</keyword>
<dbReference type="Gene3D" id="3.30.565.10">
    <property type="entry name" value="Histidine kinase-like ATPase, C-terminal domain"/>
    <property type="match status" value="1"/>
</dbReference>
<dbReference type="CDD" id="cd00082">
    <property type="entry name" value="HisKA"/>
    <property type="match status" value="1"/>
</dbReference>
<dbReference type="SMART" id="SM01079">
    <property type="entry name" value="CHASE"/>
    <property type="match status" value="1"/>
</dbReference>
<dbReference type="InterPro" id="IPR004358">
    <property type="entry name" value="Sig_transdc_His_kin-like_C"/>
</dbReference>
<evidence type="ECO:0000256" key="2">
    <source>
        <dbReference type="ARBA" id="ARBA00004370"/>
    </source>
</evidence>
<keyword evidence="10" id="KW-0472">Membrane</keyword>
<dbReference type="EMBL" id="FNBW01000009">
    <property type="protein sequence ID" value="SDG02849.1"/>
    <property type="molecule type" value="Genomic_DNA"/>
</dbReference>
<evidence type="ECO:0000256" key="10">
    <source>
        <dbReference type="ARBA" id="ARBA00023136"/>
    </source>
</evidence>
<organism evidence="13 14">
    <name type="scientific">Thalassobaculum litoreum DSM 18839</name>
    <dbReference type="NCBI Taxonomy" id="1123362"/>
    <lineage>
        <taxon>Bacteria</taxon>
        <taxon>Pseudomonadati</taxon>
        <taxon>Pseudomonadota</taxon>
        <taxon>Alphaproteobacteria</taxon>
        <taxon>Rhodospirillales</taxon>
        <taxon>Thalassobaculaceae</taxon>
        <taxon>Thalassobaculum</taxon>
    </lineage>
</organism>
<dbReference type="SMART" id="SM00387">
    <property type="entry name" value="HATPase_c"/>
    <property type="match status" value="1"/>
</dbReference>
<comment type="caution">
    <text evidence="13">The sequence shown here is derived from an EMBL/GenBank/DDBJ whole genome shotgun (WGS) entry which is preliminary data.</text>
</comment>
<dbReference type="InterPro" id="IPR042240">
    <property type="entry name" value="CHASE_sf"/>
</dbReference>
<keyword evidence="8" id="KW-1133">Transmembrane helix</keyword>
<evidence type="ECO:0000256" key="6">
    <source>
        <dbReference type="ARBA" id="ARBA00022692"/>
    </source>
</evidence>
<evidence type="ECO:0000256" key="3">
    <source>
        <dbReference type="ARBA" id="ARBA00012438"/>
    </source>
</evidence>
<evidence type="ECO:0000313" key="13">
    <source>
        <dbReference type="EMBL" id="SDG02849.1"/>
    </source>
</evidence>
<dbReference type="InterPro" id="IPR003594">
    <property type="entry name" value="HATPase_dom"/>
</dbReference>
<dbReference type="EC" id="2.7.13.3" evidence="3"/>
<dbReference type="SMART" id="SM00388">
    <property type="entry name" value="HisKA"/>
    <property type="match status" value="1"/>
</dbReference>
<evidence type="ECO:0000259" key="12">
    <source>
        <dbReference type="PROSITE" id="PS50839"/>
    </source>
</evidence>
<comment type="subcellular location">
    <subcellularLocation>
        <location evidence="2">Membrane</location>
    </subcellularLocation>
</comment>
<dbReference type="Pfam" id="PF03924">
    <property type="entry name" value="CHASE"/>
    <property type="match status" value="1"/>
</dbReference>
<dbReference type="PROSITE" id="PS50109">
    <property type="entry name" value="HIS_KIN"/>
    <property type="match status" value="1"/>
</dbReference>
<evidence type="ECO:0000256" key="9">
    <source>
        <dbReference type="ARBA" id="ARBA00023012"/>
    </source>
</evidence>
<dbReference type="PANTHER" id="PTHR43711">
    <property type="entry name" value="TWO-COMPONENT HISTIDINE KINASE"/>
    <property type="match status" value="1"/>
</dbReference>
<feature type="domain" description="CHASE" evidence="12">
    <location>
        <begin position="118"/>
        <end position="257"/>
    </location>
</feature>
<evidence type="ECO:0000259" key="11">
    <source>
        <dbReference type="PROSITE" id="PS50109"/>
    </source>
</evidence>
<reference evidence="13 14" key="1">
    <citation type="submission" date="2016-10" db="EMBL/GenBank/DDBJ databases">
        <authorList>
            <person name="Varghese N."/>
            <person name="Submissions S."/>
        </authorList>
    </citation>
    <scope>NUCLEOTIDE SEQUENCE [LARGE SCALE GENOMIC DNA]</scope>
    <source>
        <strain evidence="13 14">DSM 18839</strain>
    </source>
</reference>
<gene>
    <name evidence="13" type="ORF">SAMN05660686_03107</name>
</gene>
<dbReference type="InterPro" id="IPR036890">
    <property type="entry name" value="HATPase_C_sf"/>
</dbReference>
<dbReference type="Gene3D" id="3.30.450.350">
    <property type="entry name" value="CHASE domain"/>
    <property type="match status" value="1"/>
</dbReference>
<dbReference type="AlphaFoldDB" id="A0A8G2BJA5"/>
<dbReference type="Pfam" id="PF02518">
    <property type="entry name" value="HATPase_c"/>
    <property type="match status" value="1"/>
</dbReference>
<evidence type="ECO:0000256" key="5">
    <source>
        <dbReference type="ARBA" id="ARBA00022679"/>
    </source>
</evidence>
<comment type="catalytic activity">
    <reaction evidence="1">
        <text>ATP + protein L-histidine = ADP + protein N-phospho-L-histidine.</text>
        <dbReference type="EC" id="2.7.13.3"/>
    </reaction>
</comment>
<dbReference type="InterPro" id="IPR050736">
    <property type="entry name" value="Sensor_HK_Regulatory"/>
</dbReference>
<dbReference type="Gene3D" id="1.10.287.130">
    <property type="match status" value="1"/>
</dbReference>
<evidence type="ECO:0000256" key="7">
    <source>
        <dbReference type="ARBA" id="ARBA00022777"/>
    </source>
</evidence>
<evidence type="ECO:0000256" key="1">
    <source>
        <dbReference type="ARBA" id="ARBA00000085"/>
    </source>
</evidence>
<dbReference type="SUPFAM" id="SSF55874">
    <property type="entry name" value="ATPase domain of HSP90 chaperone/DNA topoisomerase II/histidine kinase"/>
    <property type="match status" value="1"/>
</dbReference>
<evidence type="ECO:0000313" key="14">
    <source>
        <dbReference type="Proteomes" id="UP000198615"/>
    </source>
</evidence>
<evidence type="ECO:0000256" key="8">
    <source>
        <dbReference type="ARBA" id="ARBA00022989"/>
    </source>
</evidence>
<dbReference type="InterPro" id="IPR036097">
    <property type="entry name" value="HisK_dim/P_sf"/>
</dbReference>
<accession>A0A8G2BJA5</accession>
<keyword evidence="7" id="KW-0418">Kinase</keyword>
<dbReference type="GO" id="GO:0000155">
    <property type="term" value="F:phosphorelay sensor kinase activity"/>
    <property type="evidence" value="ECO:0007669"/>
    <property type="project" value="InterPro"/>
</dbReference>
<evidence type="ECO:0000256" key="4">
    <source>
        <dbReference type="ARBA" id="ARBA00022553"/>
    </source>
</evidence>
<dbReference type="InterPro" id="IPR006189">
    <property type="entry name" value="CHASE_dom"/>
</dbReference>
<dbReference type="PANTHER" id="PTHR43711:SF26">
    <property type="entry name" value="SENSOR HISTIDINE KINASE RCSC"/>
    <property type="match status" value="1"/>
</dbReference>
<dbReference type="Pfam" id="PF00512">
    <property type="entry name" value="HisKA"/>
    <property type="match status" value="1"/>
</dbReference>
<keyword evidence="4" id="KW-0597">Phosphoprotein</keyword>
<dbReference type="Proteomes" id="UP000198615">
    <property type="component" value="Unassembled WGS sequence"/>
</dbReference>
<feature type="domain" description="Histidine kinase" evidence="11">
    <location>
        <begin position="326"/>
        <end position="547"/>
    </location>
</feature>
<dbReference type="PROSITE" id="PS50839">
    <property type="entry name" value="CHASE"/>
    <property type="match status" value="1"/>
</dbReference>
<proteinExistence type="predicted"/>
<name>A0A8G2BJA5_9PROT</name>
<dbReference type="InterPro" id="IPR003661">
    <property type="entry name" value="HisK_dim/P_dom"/>
</dbReference>
<dbReference type="InterPro" id="IPR005467">
    <property type="entry name" value="His_kinase_dom"/>
</dbReference>
<protein>
    <recommendedName>
        <fullName evidence="3">histidine kinase</fullName>
        <ecNumber evidence="3">2.7.13.3</ecNumber>
    </recommendedName>
</protein>
<dbReference type="GO" id="GO:0016020">
    <property type="term" value="C:membrane"/>
    <property type="evidence" value="ECO:0007669"/>
    <property type="project" value="UniProtKB-SubCell"/>
</dbReference>